<organism evidence="1 2">
    <name type="scientific">Capnocytophaga endodontalis</name>
    <dbReference type="NCBI Taxonomy" id="2708117"/>
    <lineage>
        <taxon>Bacteria</taxon>
        <taxon>Pseudomonadati</taxon>
        <taxon>Bacteroidota</taxon>
        <taxon>Flavobacteriia</taxon>
        <taxon>Flavobacteriales</taxon>
        <taxon>Flavobacteriaceae</taxon>
        <taxon>Capnocytophaga</taxon>
    </lineage>
</organism>
<dbReference type="InterPro" id="IPR025387">
    <property type="entry name" value="DUF4299"/>
</dbReference>
<dbReference type="AlphaFoldDB" id="A0A1Z4BN94"/>
<protein>
    <recommendedName>
        <fullName evidence="3">DUF4299 domain-containing protein</fullName>
    </recommendedName>
</protein>
<gene>
    <name evidence="1" type="ORF">CBG49_06450</name>
</gene>
<evidence type="ECO:0008006" key="3">
    <source>
        <dbReference type="Google" id="ProtNLM"/>
    </source>
</evidence>
<name>A0A1Z4BN94_9FLAO</name>
<keyword evidence="2" id="KW-1185">Reference proteome</keyword>
<dbReference type="Pfam" id="PF14132">
    <property type="entry name" value="DUF4299"/>
    <property type="match status" value="1"/>
</dbReference>
<dbReference type="KEGG" id="capn:CBG49_06450"/>
<reference evidence="2" key="1">
    <citation type="submission" date="2017-06" db="EMBL/GenBank/DDBJ databases">
        <title>Complete genome sequence of Capnocytophaga sp. KCOM 1579 (=ChDC OS43) isolated from a human refractory periapical abscess lesion.</title>
        <authorList>
            <person name="Kook J.-K."/>
            <person name="Park S.-N."/>
            <person name="Lim Y.K."/>
            <person name="Roh H."/>
        </authorList>
    </citation>
    <scope>NUCLEOTIDE SEQUENCE [LARGE SCALE GENOMIC DNA]</scope>
    <source>
        <strain evidence="2">ChDC OS43</strain>
    </source>
</reference>
<evidence type="ECO:0000313" key="1">
    <source>
        <dbReference type="EMBL" id="ASF42742.1"/>
    </source>
</evidence>
<accession>A0A1Z4BN94</accession>
<proteinExistence type="predicted"/>
<dbReference type="RefSeq" id="WP_088593851.1">
    <property type="nucleotide sequence ID" value="NZ_CP022022.1"/>
</dbReference>
<dbReference type="EMBL" id="CP022022">
    <property type="protein sequence ID" value="ASF42742.1"/>
    <property type="molecule type" value="Genomic_DNA"/>
</dbReference>
<dbReference type="Proteomes" id="UP000197007">
    <property type="component" value="Chromosome"/>
</dbReference>
<sequence length="318" mass="36660">MSRTFYIKNTQAPEEMTPQQLLDLQREGFVQYSIDDNDEHYSQVMNAPLSDWGYMLMGQEGISGRGFEVSYDTEAQDYGVRVFTPSTEADWLGAYEFIGKVATALGSKVVDEEGEVYEPNAITYDYRNDIKFGIKCYEGEKGGSYLFGVYRPICLSDEMIKRLLAAEDKVKAFSQLIEKQLYEHPDAYIARQQFFRNDRGEVMGAYALTEGVPTILPYEYPPFVDFTQVNLSQDDVKLWRISLVVINGDENDPDAYEVLDGLDYQTFLERLPQEKIQKLDGHYMLITLNRQELETLLQNDKQERKGFLAKLKNFLTTK</sequence>
<evidence type="ECO:0000313" key="2">
    <source>
        <dbReference type="Proteomes" id="UP000197007"/>
    </source>
</evidence>